<proteinExistence type="predicted"/>
<sequence length="93" mass="10482">MQQAPKIETRLDYRKTLALIAPSTLGPGAEVWLSETGLQRLLQFIEQVAALKVKFEILSAIESEGKIDFRYRAVGEDADEVARLAETFRRDVC</sequence>
<accession>A0ABM8PZ66</accession>
<reference evidence="1 2" key="1">
    <citation type="submission" date="2020-11" db="EMBL/GenBank/DDBJ databases">
        <authorList>
            <person name="Lassalle F."/>
        </authorList>
    </citation>
    <scope>NUCLEOTIDE SEQUENCE [LARGE SCALE GENOMIC DNA]</scope>
    <source>
        <strain evidence="1 2">AB21</strain>
    </source>
</reference>
<organism evidence="1 2">
    <name type="scientific">Pseudorhizobium halotolerans</name>
    <dbReference type="NCBI Taxonomy" id="1233081"/>
    <lineage>
        <taxon>Bacteria</taxon>
        <taxon>Pseudomonadati</taxon>
        <taxon>Pseudomonadota</taxon>
        <taxon>Alphaproteobacteria</taxon>
        <taxon>Hyphomicrobiales</taxon>
        <taxon>Rhizobiaceae</taxon>
        <taxon>Rhizobium/Agrobacterium group</taxon>
        <taxon>Pseudorhizobium</taxon>
    </lineage>
</organism>
<protein>
    <submittedName>
        <fullName evidence="1">Uncharacterized protein</fullName>
    </submittedName>
</protein>
<name>A0ABM8PZ66_9HYPH</name>
<evidence type="ECO:0000313" key="1">
    <source>
        <dbReference type="EMBL" id="CAD7055899.1"/>
    </source>
</evidence>
<dbReference type="EMBL" id="CABFWE030000016">
    <property type="protein sequence ID" value="CAD7055899.1"/>
    <property type="molecule type" value="Genomic_DNA"/>
</dbReference>
<gene>
    <name evidence="1" type="ORF">RHAB21_00817</name>
</gene>
<keyword evidence="2" id="KW-1185">Reference proteome</keyword>
<dbReference type="RefSeq" id="WP_142589934.1">
    <property type="nucleotide sequence ID" value="NZ_CABFWE030000016.1"/>
</dbReference>
<dbReference type="Proteomes" id="UP000601041">
    <property type="component" value="Unassembled WGS sequence"/>
</dbReference>
<evidence type="ECO:0000313" key="2">
    <source>
        <dbReference type="Proteomes" id="UP000601041"/>
    </source>
</evidence>
<comment type="caution">
    <text evidence="1">The sequence shown here is derived from an EMBL/GenBank/DDBJ whole genome shotgun (WGS) entry which is preliminary data.</text>
</comment>